<evidence type="ECO:0000256" key="2">
    <source>
        <dbReference type="ARBA" id="ARBA00022598"/>
    </source>
</evidence>
<evidence type="ECO:0000259" key="4">
    <source>
        <dbReference type="Pfam" id="PF13193"/>
    </source>
</evidence>
<dbReference type="Gene3D" id="3.30.300.30">
    <property type="match status" value="1"/>
</dbReference>
<dbReference type="SUPFAM" id="SSF56801">
    <property type="entry name" value="Acetyl-CoA synthetase-like"/>
    <property type="match status" value="1"/>
</dbReference>
<dbReference type="PROSITE" id="PS00455">
    <property type="entry name" value="AMP_BINDING"/>
    <property type="match status" value="1"/>
</dbReference>
<keyword evidence="6" id="KW-1185">Reference proteome</keyword>
<dbReference type="Proteomes" id="UP000789845">
    <property type="component" value="Unassembled WGS sequence"/>
</dbReference>
<dbReference type="PANTHER" id="PTHR43201:SF5">
    <property type="entry name" value="MEDIUM-CHAIN ACYL-COA LIGASE ACSF2, MITOCHONDRIAL"/>
    <property type="match status" value="1"/>
</dbReference>
<dbReference type="GO" id="GO:0004467">
    <property type="term" value="F:long-chain fatty acid-CoA ligase activity"/>
    <property type="evidence" value="ECO:0007669"/>
    <property type="project" value="UniProtKB-EC"/>
</dbReference>
<evidence type="ECO:0000313" key="6">
    <source>
        <dbReference type="Proteomes" id="UP000789845"/>
    </source>
</evidence>
<sequence>MRWEIDWLENRARITPDAQAVIDAETNTFWNYEQLNNRAISIAQWLKSQGVKKGDRIALLAPNHISYFDLIFASQKIGAIFVPLNWRLSINELNDILLDCSPVIIGIHVNLKDHFSPLCAHSSLIFSVGDEEFESFTSNAGDCNHHYDEDINMDDPLMMIYTGGTTGKPKGVVLSNQSILWNGMNTVLSWNLSSKDVTLTNIPMFHTGGLNALSIPLLLMGGTVVIADQYDPKKAIQYLKQFKCTIVLFIPTMYHMMIHTEEFSQSDFPNMKVFLSGGAPCPLEIYEAFWSKGLQFKEGYGLTEAGPNNFYIDPNKTHLKKGSVGKPMLLNTVKIMKNNLQEAAYDEVGELWIKGNHCFSHYWKNGEATSSTFYDGWLCTGDLAKKDSDGYFYIVGRKKDMIITGGENVYPLEVEHWLSSHPLIDEVSVIGLPDEKWGEIVTAFIVLKTTSLIELDELKEYCSYKLGKYKIPKKFIFMDSLPKTHVGKMDKRALKEIGIHPSHSKKVNTNKD</sequence>
<dbReference type="InterPro" id="IPR045851">
    <property type="entry name" value="AMP-bd_C_sf"/>
</dbReference>
<comment type="caution">
    <text evidence="5">The sequence shown here is derived from an EMBL/GenBank/DDBJ whole genome shotgun (WGS) entry which is preliminary data.</text>
</comment>
<dbReference type="PANTHER" id="PTHR43201">
    <property type="entry name" value="ACYL-COA SYNTHETASE"/>
    <property type="match status" value="1"/>
</dbReference>
<dbReference type="EC" id="6.2.1.3" evidence="5"/>
<protein>
    <submittedName>
        <fullName evidence="5">Long-chain-fatty-acid--CoA ligase FadD13</fullName>
        <ecNumber evidence="5">6.2.1.3</ecNumber>
    </submittedName>
</protein>
<dbReference type="InterPro" id="IPR025110">
    <property type="entry name" value="AMP-bd_C"/>
</dbReference>
<comment type="similarity">
    <text evidence="1">Belongs to the ATP-dependent AMP-binding enzyme family.</text>
</comment>
<dbReference type="AlphaFoldDB" id="A0A9C7L9X8"/>
<dbReference type="Gene3D" id="3.40.50.12780">
    <property type="entry name" value="N-terminal domain of ligase-like"/>
    <property type="match status" value="1"/>
</dbReference>
<dbReference type="Pfam" id="PF13193">
    <property type="entry name" value="AMP-binding_C"/>
    <property type="match status" value="1"/>
</dbReference>
<evidence type="ECO:0000256" key="1">
    <source>
        <dbReference type="ARBA" id="ARBA00006432"/>
    </source>
</evidence>
<evidence type="ECO:0000313" key="5">
    <source>
        <dbReference type="EMBL" id="CAG9607338.1"/>
    </source>
</evidence>
<dbReference type="FunFam" id="3.30.300.30:FF:000008">
    <property type="entry name" value="2,3-dihydroxybenzoate-AMP ligase"/>
    <property type="match status" value="1"/>
</dbReference>
<dbReference type="InterPro" id="IPR000873">
    <property type="entry name" value="AMP-dep_synth/lig_dom"/>
</dbReference>
<evidence type="ECO:0000259" key="3">
    <source>
        <dbReference type="Pfam" id="PF00501"/>
    </source>
</evidence>
<dbReference type="GO" id="GO:0031956">
    <property type="term" value="F:medium-chain fatty acid-CoA ligase activity"/>
    <property type="evidence" value="ECO:0007669"/>
    <property type="project" value="TreeGrafter"/>
</dbReference>
<dbReference type="RefSeq" id="WP_230495609.1">
    <property type="nucleotide sequence ID" value="NZ_CAKJTG010000005.1"/>
</dbReference>
<feature type="domain" description="AMP-binding enzyme C-terminal" evidence="4">
    <location>
        <begin position="413"/>
        <end position="488"/>
    </location>
</feature>
<proteinExistence type="inferred from homology"/>
<dbReference type="InterPro" id="IPR042099">
    <property type="entry name" value="ANL_N_sf"/>
</dbReference>
<keyword evidence="2 5" id="KW-0436">Ligase</keyword>
<accession>A0A9C7L9X8</accession>
<dbReference type="InterPro" id="IPR020845">
    <property type="entry name" value="AMP-binding_CS"/>
</dbReference>
<dbReference type="EMBL" id="CAKJTG010000005">
    <property type="protein sequence ID" value="CAG9607338.1"/>
    <property type="molecule type" value="Genomic_DNA"/>
</dbReference>
<organism evidence="5 6">
    <name type="scientific">Pseudoneobacillus rhizosphaerae</name>
    <dbReference type="NCBI Taxonomy" id="2880968"/>
    <lineage>
        <taxon>Bacteria</taxon>
        <taxon>Bacillati</taxon>
        <taxon>Bacillota</taxon>
        <taxon>Bacilli</taxon>
        <taxon>Bacillales</taxon>
        <taxon>Bacillaceae</taxon>
        <taxon>Pseudoneobacillus</taxon>
    </lineage>
</organism>
<gene>
    <name evidence="5" type="ORF">NEOCIP111885_01029</name>
</gene>
<reference evidence="5" key="1">
    <citation type="submission" date="2021-10" db="EMBL/GenBank/DDBJ databases">
        <authorList>
            <person name="Criscuolo A."/>
        </authorList>
    </citation>
    <scope>NUCLEOTIDE SEQUENCE</scope>
    <source>
        <strain evidence="5">CIP111885</strain>
    </source>
</reference>
<feature type="domain" description="AMP-dependent synthetase/ligase" evidence="3">
    <location>
        <begin position="8"/>
        <end position="363"/>
    </location>
</feature>
<dbReference type="Pfam" id="PF00501">
    <property type="entry name" value="AMP-binding"/>
    <property type="match status" value="1"/>
</dbReference>
<name>A0A9C7L9X8_9BACI</name>